<gene>
    <name evidence="2" type="ORF">DES40_1958</name>
</gene>
<dbReference type="Proteomes" id="UP000282211">
    <property type="component" value="Unassembled WGS sequence"/>
</dbReference>
<dbReference type="AlphaFoldDB" id="A0A420WDT2"/>
<protein>
    <submittedName>
        <fullName evidence="2">Uncharacterized protein</fullName>
    </submittedName>
</protein>
<evidence type="ECO:0000313" key="3">
    <source>
        <dbReference type="Proteomes" id="UP000282211"/>
    </source>
</evidence>
<evidence type="ECO:0000256" key="1">
    <source>
        <dbReference type="SAM" id="MobiDB-lite"/>
    </source>
</evidence>
<dbReference type="EMBL" id="RBII01000002">
    <property type="protein sequence ID" value="RKQ69171.1"/>
    <property type="molecule type" value="Genomic_DNA"/>
</dbReference>
<reference evidence="2 3" key="1">
    <citation type="submission" date="2018-10" db="EMBL/GenBank/DDBJ databases">
        <title>Genomic Encyclopedia of Type Strains, Phase IV (KMG-IV): sequencing the most valuable type-strain genomes for metagenomic binning, comparative biology and taxonomic classification.</title>
        <authorList>
            <person name="Goeker M."/>
        </authorList>
    </citation>
    <scope>NUCLEOTIDE SEQUENCE [LARGE SCALE GENOMIC DNA]</scope>
    <source>
        <strain evidence="2 3">DSM 22008</strain>
    </source>
</reference>
<comment type="caution">
    <text evidence="2">The sequence shown here is derived from an EMBL/GenBank/DDBJ whole genome shotgun (WGS) entry which is preliminary data.</text>
</comment>
<organism evidence="2 3">
    <name type="scientific">Litorimonas taeanensis</name>
    <dbReference type="NCBI Taxonomy" id="568099"/>
    <lineage>
        <taxon>Bacteria</taxon>
        <taxon>Pseudomonadati</taxon>
        <taxon>Pseudomonadota</taxon>
        <taxon>Alphaproteobacteria</taxon>
        <taxon>Maricaulales</taxon>
        <taxon>Robiginitomaculaceae</taxon>
    </lineage>
</organism>
<feature type="region of interest" description="Disordered" evidence="1">
    <location>
        <begin position="17"/>
        <end position="36"/>
    </location>
</feature>
<dbReference type="RefSeq" id="WP_170144953.1">
    <property type="nucleotide sequence ID" value="NZ_RBII01000002.1"/>
</dbReference>
<proteinExistence type="predicted"/>
<feature type="compositionally biased region" description="Low complexity" evidence="1">
    <location>
        <begin position="18"/>
        <end position="27"/>
    </location>
</feature>
<evidence type="ECO:0000313" key="2">
    <source>
        <dbReference type="EMBL" id="RKQ69171.1"/>
    </source>
</evidence>
<name>A0A420WDT2_9PROT</name>
<sequence>MTFRTLDIDTAIETPDVTAMSSSPARTTRSRRHASVMSRRSYGCRVVGFGF</sequence>
<keyword evidence="3" id="KW-1185">Reference proteome</keyword>
<accession>A0A420WDT2</accession>
<dbReference type="InParanoid" id="A0A420WDT2"/>